<dbReference type="InterPro" id="IPR018247">
    <property type="entry name" value="EF_Hand_1_Ca_BS"/>
</dbReference>
<gene>
    <name evidence="2" type="ORF">CEY00_Acc26963</name>
</gene>
<reference evidence="2 3" key="1">
    <citation type="submission" date="2017-07" db="EMBL/GenBank/DDBJ databases">
        <title>An improved, manually edited Actinidia chinensis var. chinensis (kiwifruit) genome highlights the challenges associated with draft genomes and gene prediction in plants.</title>
        <authorList>
            <person name="Pilkington S."/>
            <person name="Crowhurst R."/>
            <person name="Hilario E."/>
            <person name="Nardozza S."/>
            <person name="Fraser L."/>
            <person name="Peng Y."/>
            <person name="Gunaseelan K."/>
            <person name="Simpson R."/>
            <person name="Tahir J."/>
            <person name="Deroles S."/>
            <person name="Templeton K."/>
            <person name="Luo Z."/>
            <person name="Davy M."/>
            <person name="Cheng C."/>
            <person name="Mcneilage M."/>
            <person name="Scaglione D."/>
            <person name="Liu Y."/>
            <person name="Zhang Q."/>
            <person name="Datson P."/>
            <person name="De Silva N."/>
            <person name="Gardiner S."/>
            <person name="Bassett H."/>
            <person name="Chagne D."/>
            <person name="Mccallum J."/>
            <person name="Dzierzon H."/>
            <person name="Deng C."/>
            <person name="Wang Y.-Y."/>
            <person name="Barron N."/>
            <person name="Manako K."/>
            <person name="Bowen J."/>
            <person name="Foster T."/>
            <person name="Erridge Z."/>
            <person name="Tiffin H."/>
            <person name="Waite C."/>
            <person name="Davies K."/>
            <person name="Grierson E."/>
            <person name="Laing W."/>
            <person name="Kirk R."/>
            <person name="Chen X."/>
            <person name="Wood M."/>
            <person name="Montefiori M."/>
            <person name="Brummell D."/>
            <person name="Schwinn K."/>
            <person name="Catanach A."/>
            <person name="Fullerton C."/>
            <person name="Li D."/>
            <person name="Meiyalaghan S."/>
            <person name="Nieuwenhuizen N."/>
            <person name="Read N."/>
            <person name="Prakash R."/>
            <person name="Hunter D."/>
            <person name="Zhang H."/>
            <person name="Mckenzie M."/>
            <person name="Knabel M."/>
            <person name="Harris A."/>
            <person name="Allan A."/>
            <person name="Chen A."/>
            <person name="Janssen B."/>
            <person name="Plunkett B."/>
            <person name="Dwamena C."/>
            <person name="Voogd C."/>
            <person name="Leif D."/>
            <person name="Lafferty D."/>
            <person name="Souleyre E."/>
            <person name="Varkonyi-Gasic E."/>
            <person name="Gambi F."/>
            <person name="Hanley J."/>
            <person name="Yao J.-L."/>
            <person name="Cheung J."/>
            <person name="David K."/>
            <person name="Warren B."/>
            <person name="Marsh K."/>
            <person name="Snowden K."/>
            <person name="Lin-Wang K."/>
            <person name="Brian L."/>
            <person name="Martinez-Sanchez M."/>
            <person name="Wang M."/>
            <person name="Ileperuma N."/>
            <person name="Macnee N."/>
            <person name="Campin R."/>
            <person name="Mcatee P."/>
            <person name="Drummond R."/>
            <person name="Espley R."/>
            <person name="Ireland H."/>
            <person name="Wu R."/>
            <person name="Atkinson R."/>
            <person name="Karunairetnam S."/>
            <person name="Bulley S."/>
            <person name="Chunkath S."/>
            <person name="Hanley Z."/>
            <person name="Storey R."/>
            <person name="Thrimawithana A."/>
            <person name="Thomson S."/>
            <person name="David C."/>
            <person name="Testolin R."/>
        </authorList>
    </citation>
    <scope>NUCLEOTIDE SEQUENCE [LARGE SCALE GENOMIC DNA]</scope>
    <source>
        <strain evidence="3">cv. Red5</strain>
        <tissue evidence="2">Young leaf</tissue>
    </source>
</reference>
<dbReference type="PROSITE" id="PS00018">
    <property type="entry name" value="EF_HAND_1"/>
    <property type="match status" value="1"/>
</dbReference>
<protein>
    <submittedName>
        <fullName evidence="2">Protein ROOT HAIR DEFECTIVE like</fullName>
    </submittedName>
</protein>
<dbReference type="EMBL" id="NKQK01000023">
    <property type="protein sequence ID" value="PSR96909.1"/>
    <property type="molecule type" value="Genomic_DNA"/>
</dbReference>
<dbReference type="GO" id="GO:0003924">
    <property type="term" value="F:GTPase activity"/>
    <property type="evidence" value="ECO:0007669"/>
    <property type="project" value="TreeGrafter"/>
</dbReference>
<dbReference type="STRING" id="1590841.A0A2R6PV32"/>
<dbReference type="Proteomes" id="UP000241394">
    <property type="component" value="Chromosome LG23"/>
</dbReference>
<dbReference type="PANTHER" id="PTHR45923">
    <property type="entry name" value="PROTEIN SEY1"/>
    <property type="match status" value="1"/>
</dbReference>
<dbReference type="InterPro" id="IPR008803">
    <property type="entry name" value="RHD3/Sey1"/>
</dbReference>
<organism evidence="2 3">
    <name type="scientific">Actinidia chinensis var. chinensis</name>
    <name type="common">Chinese soft-hair kiwi</name>
    <dbReference type="NCBI Taxonomy" id="1590841"/>
    <lineage>
        <taxon>Eukaryota</taxon>
        <taxon>Viridiplantae</taxon>
        <taxon>Streptophyta</taxon>
        <taxon>Embryophyta</taxon>
        <taxon>Tracheophyta</taxon>
        <taxon>Spermatophyta</taxon>
        <taxon>Magnoliopsida</taxon>
        <taxon>eudicotyledons</taxon>
        <taxon>Gunneridae</taxon>
        <taxon>Pentapetalae</taxon>
        <taxon>asterids</taxon>
        <taxon>Ericales</taxon>
        <taxon>Actinidiaceae</taxon>
        <taxon>Actinidia</taxon>
    </lineage>
</organism>
<feature type="domain" description="Sey1/RHD3-like three-helix bundle" evidence="1">
    <location>
        <begin position="2"/>
        <end position="89"/>
    </location>
</feature>
<sequence length="159" mass="17594">MLKLVSSETLDKFVKAFKEASNEGEELCVAESRCKELFLSRFDQESADAMIQQTNWETSGVKDELESKMNNYVALHKLHERAAKYEKSEGMTTKVLKTVGKTMFSMSLTAATGGIPVVALVTAPAKIKKLLDRDGDGDGDVDWQDIGPQILEILTDFVT</sequence>
<proteinExistence type="predicted"/>
<dbReference type="GO" id="GO:0005783">
    <property type="term" value="C:endoplasmic reticulum"/>
    <property type="evidence" value="ECO:0007669"/>
    <property type="project" value="TreeGrafter"/>
</dbReference>
<name>A0A2R6PV32_ACTCC</name>
<dbReference type="Pfam" id="PF20428">
    <property type="entry name" value="Sey1_3HB"/>
    <property type="match status" value="1"/>
</dbReference>
<dbReference type="InParanoid" id="A0A2R6PV32"/>
<reference evidence="3" key="2">
    <citation type="journal article" date="2018" name="BMC Genomics">
        <title>A manually annotated Actinidia chinensis var. chinensis (kiwifruit) genome highlights the challenges associated with draft genomes and gene prediction in plants.</title>
        <authorList>
            <person name="Pilkington S.M."/>
            <person name="Crowhurst R."/>
            <person name="Hilario E."/>
            <person name="Nardozza S."/>
            <person name="Fraser L."/>
            <person name="Peng Y."/>
            <person name="Gunaseelan K."/>
            <person name="Simpson R."/>
            <person name="Tahir J."/>
            <person name="Deroles S.C."/>
            <person name="Templeton K."/>
            <person name="Luo Z."/>
            <person name="Davy M."/>
            <person name="Cheng C."/>
            <person name="McNeilage M."/>
            <person name="Scaglione D."/>
            <person name="Liu Y."/>
            <person name="Zhang Q."/>
            <person name="Datson P."/>
            <person name="De Silva N."/>
            <person name="Gardiner S.E."/>
            <person name="Bassett H."/>
            <person name="Chagne D."/>
            <person name="McCallum J."/>
            <person name="Dzierzon H."/>
            <person name="Deng C."/>
            <person name="Wang Y.Y."/>
            <person name="Barron L."/>
            <person name="Manako K."/>
            <person name="Bowen J."/>
            <person name="Foster T.M."/>
            <person name="Erridge Z.A."/>
            <person name="Tiffin H."/>
            <person name="Waite C.N."/>
            <person name="Davies K.M."/>
            <person name="Grierson E.P."/>
            <person name="Laing W.A."/>
            <person name="Kirk R."/>
            <person name="Chen X."/>
            <person name="Wood M."/>
            <person name="Montefiori M."/>
            <person name="Brummell D.A."/>
            <person name="Schwinn K.E."/>
            <person name="Catanach A."/>
            <person name="Fullerton C."/>
            <person name="Li D."/>
            <person name="Meiyalaghan S."/>
            <person name="Nieuwenhuizen N."/>
            <person name="Read N."/>
            <person name="Prakash R."/>
            <person name="Hunter D."/>
            <person name="Zhang H."/>
            <person name="McKenzie M."/>
            <person name="Knabel M."/>
            <person name="Harris A."/>
            <person name="Allan A.C."/>
            <person name="Gleave A."/>
            <person name="Chen A."/>
            <person name="Janssen B.J."/>
            <person name="Plunkett B."/>
            <person name="Ampomah-Dwamena C."/>
            <person name="Voogd C."/>
            <person name="Leif D."/>
            <person name="Lafferty D."/>
            <person name="Souleyre E.J.F."/>
            <person name="Varkonyi-Gasic E."/>
            <person name="Gambi F."/>
            <person name="Hanley J."/>
            <person name="Yao J.L."/>
            <person name="Cheung J."/>
            <person name="David K.M."/>
            <person name="Warren B."/>
            <person name="Marsh K."/>
            <person name="Snowden K.C."/>
            <person name="Lin-Wang K."/>
            <person name="Brian L."/>
            <person name="Martinez-Sanchez M."/>
            <person name="Wang M."/>
            <person name="Ileperuma N."/>
            <person name="Macnee N."/>
            <person name="Campin R."/>
            <person name="McAtee P."/>
            <person name="Drummond R.S.M."/>
            <person name="Espley R.V."/>
            <person name="Ireland H.S."/>
            <person name="Wu R."/>
            <person name="Atkinson R.G."/>
            <person name="Karunairetnam S."/>
            <person name="Bulley S."/>
            <person name="Chunkath S."/>
            <person name="Hanley Z."/>
            <person name="Storey R."/>
            <person name="Thrimawithana A.H."/>
            <person name="Thomson S."/>
            <person name="David C."/>
            <person name="Testolin R."/>
            <person name="Huang H."/>
            <person name="Hellens R.P."/>
            <person name="Schaffer R.J."/>
        </authorList>
    </citation>
    <scope>NUCLEOTIDE SEQUENCE [LARGE SCALE GENOMIC DNA]</scope>
    <source>
        <strain evidence="3">cv. Red5</strain>
    </source>
</reference>
<comment type="caution">
    <text evidence="2">The sequence shown here is derived from an EMBL/GenBank/DDBJ whole genome shotgun (WGS) entry which is preliminary data.</text>
</comment>
<dbReference type="PANTHER" id="PTHR45923:SF2">
    <property type="entry name" value="PROTEIN SEY1"/>
    <property type="match status" value="1"/>
</dbReference>
<dbReference type="AlphaFoldDB" id="A0A2R6PV32"/>
<dbReference type="GO" id="GO:0016320">
    <property type="term" value="P:endoplasmic reticulum membrane fusion"/>
    <property type="evidence" value="ECO:0007669"/>
    <property type="project" value="TreeGrafter"/>
</dbReference>
<evidence type="ECO:0000313" key="3">
    <source>
        <dbReference type="Proteomes" id="UP000241394"/>
    </source>
</evidence>
<dbReference type="InterPro" id="IPR046758">
    <property type="entry name" value="Sey1/RHD3-like_3HB"/>
</dbReference>
<evidence type="ECO:0000259" key="1">
    <source>
        <dbReference type="Pfam" id="PF20428"/>
    </source>
</evidence>
<accession>A0A2R6PV32</accession>
<dbReference type="Gramene" id="PSR96909">
    <property type="protein sequence ID" value="PSR96909"/>
    <property type="gene ID" value="CEY00_Acc26963"/>
</dbReference>
<evidence type="ECO:0000313" key="2">
    <source>
        <dbReference type="EMBL" id="PSR96909.1"/>
    </source>
</evidence>
<keyword evidence="3" id="KW-1185">Reference proteome</keyword>